<dbReference type="InterPro" id="IPR036217">
    <property type="entry name" value="MethylDNA_cys_MeTrfase_DNAb"/>
</dbReference>
<dbReference type="SUPFAM" id="SSF46767">
    <property type="entry name" value="Methylated DNA-protein cysteine methyltransferase, C-terminal domain"/>
    <property type="match status" value="1"/>
</dbReference>
<dbReference type="AlphaFoldDB" id="I7JXK1"/>
<dbReference type="InterPro" id="IPR052520">
    <property type="entry name" value="ATL_DNA_repair"/>
</dbReference>
<evidence type="ECO:0000313" key="3">
    <source>
        <dbReference type="EMBL" id="CCI84710.1"/>
    </source>
</evidence>
<accession>I7JXK1</accession>
<keyword evidence="3" id="KW-0489">Methyltransferase</keyword>
<keyword evidence="1" id="KW-0227">DNA damage</keyword>
<dbReference type="GO" id="GO:0003908">
    <property type="term" value="F:methylated-DNA-[protein]-cysteine S-methyltransferase activity"/>
    <property type="evidence" value="ECO:0007669"/>
    <property type="project" value="UniProtKB-EC"/>
</dbReference>
<name>I7JXK1_9LACO</name>
<proteinExistence type="predicted"/>
<keyword evidence="3" id="KW-0808">Transferase</keyword>
<organism evidence="3 4">
    <name type="scientific">Lactobacillus pasteurii DSM 23907 = CRBIP 24.76</name>
    <dbReference type="NCBI Taxonomy" id="1423790"/>
    <lineage>
        <taxon>Bacteria</taxon>
        <taxon>Bacillati</taxon>
        <taxon>Bacillota</taxon>
        <taxon>Bacilli</taxon>
        <taxon>Lactobacillales</taxon>
        <taxon>Lactobacillaceae</taxon>
        <taxon>Lactobacillus</taxon>
    </lineage>
</organism>
<dbReference type="EMBL" id="CAKD01000010">
    <property type="protein sequence ID" value="CCI84710.1"/>
    <property type="molecule type" value="Genomic_DNA"/>
</dbReference>
<dbReference type="RefSeq" id="WP_009559264.1">
    <property type="nucleotide sequence ID" value="NZ_AYZN01000006.1"/>
</dbReference>
<sequence length="103" mass="11538">MMKLDEDLIYEVLSAVSEIPTGKVASYGVIAKLTGHDKNARLVGRILHQAEDFGDYPCHRVVNSAGRLVPGWQQQRQLLKAEGIEFKANGNVDMKKCLWPPFE</sequence>
<dbReference type="InterPro" id="IPR014048">
    <property type="entry name" value="MethylDNA_cys_MeTrfase_DNA-bd"/>
</dbReference>
<dbReference type="GO" id="GO:0006281">
    <property type="term" value="P:DNA repair"/>
    <property type="evidence" value="ECO:0007669"/>
    <property type="project" value="InterPro"/>
</dbReference>
<evidence type="ECO:0000256" key="1">
    <source>
        <dbReference type="ARBA" id="ARBA00022763"/>
    </source>
</evidence>
<dbReference type="InterPro" id="IPR036388">
    <property type="entry name" value="WH-like_DNA-bd_sf"/>
</dbReference>
<dbReference type="PANTHER" id="PTHR42942:SF1">
    <property type="entry name" value="ALKYLTRANSFERASE-LIKE PROTEIN 1"/>
    <property type="match status" value="1"/>
</dbReference>
<dbReference type="eggNOG" id="COG3695">
    <property type="taxonomic scope" value="Bacteria"/>
</dbReference>
<evidence type="ECO:0000259" key="2">
    <source>
        <dbReference type="Pfam" id="PF01035"/>
    </source>
</evidence>
<dbReference type="Gene3D" id="1.10.10.10">
    <property type="entry name" value="Winged helix-like DNA-binding domain superfamily/Winged helix DNA-binding domain"/>
    <property type="match status" value="1"/>
</dbReference>
<dbReference type="Pfam" id="PF01035">
    <property type="entry name" value="DNA_binding_1"/>
    <property type="match status" value="1"/>
</dbReference>
<reference evidence="3 4" key="1">
    <citation type="submission" date="2012-06" db="EMBL/GenBank/DDBJ databases">
        <title>Draft Genome Sequence of Lactobacillus pasteurii CRBIP 24.76T.</title>
        <authorList>
            <person name="Cousin S."/>
            <person name="Bouchier C."/>
            <person name="Loux V."/>
            <person name="Ma L."/>
            <person name="Creno S."/>
            <person name="Bizet C."/>
            <person name="Clermont D."/>
        </authorList>
    </citation>
    <scope>NUCLEOTIDE SEQUENCE [LARGE SCALE GENOMIC DNA]</scope>
    <source>
        <strain evidence="4">CRBIP 24.76T</strain>
    </source>
</reference>
<protein>
    <submittedName>
        <fullName evidence="3">Methylated-DNA--protein-cysteine methyltransferase</fullName>
        <ecNumber evidence="3">2.1.1.63</ecNumber>
    </submittedName>
</protein>
<comment type="caution">
    <text evidence="3">The sequence shown here is derived from an EMBL/GenBank/DDBJ whole genome shotgun (WGS) entry which is preliminary data.</text>
</comment>
<dbReference type="OrthoDB" id="9802228at2"/>
<dbReference type="CDD" id="cd06445">
    <property type="entry name" value="ATase"/>
    <property type="match status" value="1"/>
</dbReference>
<keyword evidence="4" id="KW-1185">Reference proteome</keyword>
<dbReference type="PANTHER" id="PTHR42942">
    <property type="entry name" value="6-O-METHYLGUANINE DNA METHYLTRANSFERASE"/>
    <property type="match status" value="1"/>
</dbReference>
<feature type="domain" description="Methylated-DNA-[protein]-cysteine S-methyltransferase DNA binding" evidence="2">
    <location>
        <begin position="11"/>
        <end position="84"/>
    </location>
</feature>
<gene>
    <name evidence="3" type="ORF">BN53_01100</name>
</gene>
<dbReference type="GO" id="GO:0032259">
    <property type="term" value="P:methylation"/>
    <property type="evidence" value="ECO:0007669"/>
    <property type="project" value="UniProtKB-KW"/>
</dbReference>
<dbReference type="STRING" id="1423790.BN53_01100"/>
<evidence type="ECO:0000313" key="4">
    <source>
        <dbReference type="Proteomes" id="UP000009311"/>
    </source>
</evidence>
<dbReference type="Proteomes" id="UP000009311">
    <property type="component" value="Unassembled WGS sequence"/>
</dbReference>
<dbReference type="EC" id="2.1.1.63" evidence="3"/>